<dbReference type="SMART" id="SM00943">
    <property type="entry name" value="Prim-Pol"/>
    <property type="match status" value="1"/>
</dbReference>
<evidence type="ECO:0000313" key="3">
    <source>
        <dbReference type="EMBL" id="RKM99033.1"/>
    </source>
</evidence>
<feature type="domain" description="DNA primase/polymerase bifunctional N-terminal" evidence="2">
    <location>
        <begin position="36"/>
        <end position="222"/>
    </location>
</feature>
<dbReference type="InterPro" id="IPR015330">
    <property type="entry name" value="DNA_primase/pol_bifunc_N"/>
</dbReference>
<proteinExistence type="predicted"/>
<sequence length="246" mass="26443">MEREKGFSQWLRRRPRGGARGRTAAEAAAADRENLLLAAVAAGFPLAEAAHPEGYGCSCDRIGCPTPGRHPVSFAWQTQATTDAEKIRKLLHDRPQANFITATGIDHDVLDVPAEAGLQALERLEAEGVEVGPVAESGDGGALGRVLFFTATRGKPEDEDEWWPCELDCHPETMDEHPGLRWHCRGSYVLVPPAALPAGGSVRWLRGPERPLPDPLTLLEALTDACAQYADGAGAGQEAPAWPMGR</sequence>
<feature type="region of interest" description="Disordered" evidence="1">
    <location>
        <begin position="1"/>
        <end position="21"/>
    </location>
</feature>
<dbReference type="Pfam" id="PF09250">
    <property type="entry name" value="Prim-Pol"/>
    <property type="match status" value="1"/>
</dbReference>
<dbReference type="Proteomes" id="UP000028058">
    <property type="component" value="Unassembled WGS sequence"/>
</dbReference>
<dbReference type="AlphaFoldDB" id="A0A3R7J9C4"/>
<name>A0A3R7J9C4_9ACTN</name>
<evidence type="ECO:0000259" key="2">
    <source>
        <dbReference type="SMART" id="SM00943"/>
    </source>
</evidence>
<gene>
    <name evidence="3" type="ORF">SFRA_002120</name>
</gene>
<comment type="caution">
    <text evidence="3">The sequence shown here is derived from an EMBL/GenBank/DDBJ whole genome shotgun (WGS) entry which is preliminary data.</text>
</comment>
<evidence type="ECO:0000313" key="4">
    <source>
        <dbReference type="Proteomes" id="UP000028058"/>
    </source>
</evidence>
<dbReference type="OrthoDB" id="3397040at2"/>
<protein>
    <submittedName>
        <fullName evidence="3">DNA primase</fullName>
    </submittedName>
</protein>
<dbReference type="RefSeq" id="WP_043462055.1">
    <property type="nucleotide sequence ID" value="NZ_CP134822.1"/>
</dbReference>
<dbReference type="EMBL" id="JNAD02000001">
    <property type="protein sequence ID" value="RKM99033.1"/>
    <property type="molecule type" value="Genomic_DNA"/>
</dbReference>
<accession>A0A3R7J9C4</accession>
<evidence type="ECO:0000256" key="1">
    <source>
        <dbReference type="SAM" id="MobiDB-lite"/>
    </source>
</evidence>
<organism evidence="3 4">
    <name type="scientific">Streptomyces xinghaiensis</name>
    <dbReference type="NCBI Taxonomy" id="1038928"/>
    <lineage>
        <taxon>Bacteria</taxon>
        <taxon>Bacillati</taxon>
        <taxon>Actinomycetota</taxon>
        <taxon>Actinomycetes</taxon>
        <taxon>Kitasatosporales</taxon>
        <taxon>Streptomycetaceae</taxon>
        <taxon>Streptomyces</taxon>
    </lineage>
</organism>
<reference evidence="3 4" key="1">
    <citation type="journal article" date="2014" name="Genome Announc.">
        <title>Draft Genome Sequence of Streptomyces fradiae ATCC 19609, a Strain Highly Sensitive to Antibiotics.</title>
        <authorList>
            <person name="Bekker O.B."/>
            <person name="Klimina K.M."/>
            <person name="Vatlin A.A."/>
            <person name="Zakharevich N.V."/>
            <person name="Kasianov A.S."/>
            <person name="Danilenko V.N."/>
        </authorList>
    </citation>
    <scope>NUCLEOTIDE SEQUENCE [LARGE SCALE GENOMIC DNA]</scope>
    <source>
        <strain evidence="3 4">ATCC 19609</strain>
    </source>
</reference>
<keyword evidence="4" id="KW-1185">Reference proteome</keyword>